<dbReference type="PANTHER" id="PTHR47354:SF1">
    <property type="entry name" value="CARNITINE MONOOXYGENASE REDUCTASE SUBUNIT"/>
    <property type="match status" value="1"/>
</dbReference>
<dbReference type="InterPro" id="IPR006058">
    <property type="entry name" value="2Fe2S_fd_BS"/>
</dbReference>
<dbReference type="InterPro" id="IPR017927">
    <property type="entry name" value="FAD-bd_FR_type"/>
</dbReference>
<dbReference type="PROSITE" id="PS00197">
    <property type="entry name" value="2FE2S_FER_1"/>
    <property type="match status" value="1"/>
</dbReference>
<dbReference type="Gene3D" id="3.40.50.80">
    <property type="entry name" value="Nucleotide-binding domain of ferredoxin-NADP reductase (FNR) module"/>
    <property type="match status" value="1"/>
</dbReference>
<evidence type="ECO:0000259" key="7">
    <source>
        <dbReference type="PROSITE" id="PS51085"/>
    </source>
</evidence>
<dbReference type="GO" id="GO:0016491">
    <property type="term" value="F:oxidoreductase activity"/>
    <property type="evidence" value="ECO:0007669"/>
    <property type="project" value="UniProtKB-KW"/>
</dbReference>
<dbReference type="GO" id="GO:0051537">
    <property type="term" value="F:2 iron, 2 sulfur cluster binding"/>
    <property type="evidence" value="ECO:0007669"/>
    <property type="project" value="UniProtKB-KW"/>
</dbReference>
<sequence length="316" mass="34279">MGSPRIIMKLIVAGVHVEPGDVRVIELKHHRRPLLPAFEPGSHVDVHLPIGKVRQYSLCGDPEDLSRYTIAVKRENGGRGGSAWIHDQLTPGAELPVTAPRNHFPLKESDGPVLLLAGGIGITPIFAMARALWRQGKPFELHYFARSRSLAPLLGALEKTISSENLRLHLDDQVETRQDLEELLSTRPSGAQLYYCGPPGFMAAVALASEDWPDGTVNFEAFQPLVQDDTPPEPFMIVLRNGAVVSVPADKSALSAIRAAGVLLMASCENGVCGTCECGYLEGQPIHRDAVLPSNARSHRFIPCVSRATGVLKLDL</sequence>
<dbReference type="Gene3D" id="3.10.20.30">
    <property type="match status" value="1"/>
</dbReference>
<keyword evidence="2" id="KW-0001">2Fe-2S</keyword>
<evidence type="ECO:0000256" key="5">
    <source>
        <dbReference type="ARBA" id="ARBA00023004"/>
    </source>
</evidence>
<dbReference type="OrthoDB" id="9792185at2"/>
<evidence type="ECO:0000313" key="10">
    <source>
        <dbReference type="Proteomes" id="UP000251558"/>
    </source>
</evidence>
<name>A0A330HBH1_9HYPH</name>
<dbReference type="Gene3D" id="2.40.30.10">
    <property type="entry name" value="Translation factors"/>
    <property type="match status" value="1"/>
</dbReference>
<dbReference type="CDD" id="cd00207">
    <property type="entry name" value="fer2"/>
    <property type="match status" value="1"/>
</dbReference>
<dbReference type="AlphaFoldDB" id="A0A330HBH1"/>
<feature type="domain" description="FAD-binding FR-type" evidence="8">
    <location>
        <begin position="5"/>
        <end position="107"/>
    </location>
</feature>
<dbReference type="InterPro" id="IPR036010">
    <property type="entry name" value="2Fe-2S_ferredoxin-like_sf"/>
</dbReference>
<keyword evidence="4" id="KW-0560">Oxidoreductase</keyword>
<keyword evidence="5" id="KW-0408">Iron</keyword>
<dbReference type="InterPro" id="IPR001041">
    <property type="entry name" value="2Fe-2S_ferredoxin-type"/>
</dbReference>
<proteinExistence type="predicted"/>
<dbReference type="PANTHER" id="PTHR47354">
    <property type="entry name" value="NADH OXIDOREDUCTASE HCR"/>
    <property type="match status" value="1"/>
</dbReference>
<keyword evidence="1" id="KW-0285">Flavoprotein</keyword>
<dbReference type="PROSITE" id="PS51384">
    <property type="entry name" value="FAD_FR"/>
    <property type="match status" value="1"/>
</dbReference>
<dbReference type="Proteomes" id="UP000251558">
    <property type="component" value="Unassembled WGS sequence"/>
</dbReference>
<dbReference type="Pfam" id="PF00111">
    <property type="entry name" value="Fer2"/>
    <property type="match status" value="1"/>
</dbReference>
<protein>
    <submittedName>
        <fullName evidence="9">Oxidoreductase</fullName>
    </submittedName>
</protein>
<evidence type="ECO:0000313" key="9">
    <source>
        <dbReference type="EMBL" id="RAZ85610.1"/>
    </source>
</evidence>
<dbReference type="InterPro" id="IPR017938">
    <property type="entry name" value="Riboflavin_synthase-like_b-brl"/>
</dbReference>
<keyword evidence="6" id="KW-0411">Iron-sulfur</keyword>
<keyword evidence="10" id="KW-1185">Reference proteome</keyword>
<reference evidence="9 10" key="1">
    <citation type="submission" date="2018-07" db="EMBL/GenBank/DDBJ databases">
        <title>Diversity of Mesorhizobium strains in Brazil.</title>
        <authorList>
            <person name="Helene L.C.F."/>
            <person name="Dall'Agnol R."/>
            <person name="Delamuta J.R.M."/>
            <person name="Hungria M."/>
        </authorList>
    </citation>
    <scope>NUCLEOTIDE SEQUENCE [LARGE SCALE GENOMIC DNA]</scope>
    <source>
        <strain evidence="9 10">AC99b</strain>
    </source>
</reference>
<dbReference type="SUPFAM" id="SSF52343">
    <property type="entry name" value="Ferredoxin reductase-like, C-terminal NADP-linked domain"/>
    <property type="match status" value="1"/>
</dbReference>
<evidence type="ECO:0000256" key="2">
    <source>
        <dbReference type="ARBA" id="ARBA00022714"/>
    </source>
</evidence>
<dbReference type="SUPFAM" id="SSF63380">
    <property type="entry name" value="Riboflavin synthase domain-like"/>
    <property type="match status" value="1"/>
</dbReference>
<gene>
    <name evidence="9" type="ORF">DPM33_28220</name>
</gene>
<comment type="caution">
    <text evidence="9">The sequence shown here is derived from an EMBL/GenBank/DDBJ whole genome shotgun (WGS) entry which is preliminary data.</text>
</comment>
<evidence type="ECO:0000256" key="4">
    <source>
        <dbReference type="ARBA" id="ARBA00023002"/>
    </source>
</evidence>
<dbReference type="PRINTS" id="PR00409">
    <property type="entry name" value="PHDIOXRDTASE"/>
</dbReference>
<evidence type="ECO:0000256" key="3">
    <source>
        <dbReference type="ARBA" id="ARBA00022723"/>
    </source>
</evidence>
<dbReference type="InterPro" id="IPR039261">
    <property type="entry name" value="FNR_nucleotide-bd"/>
</dbReference>
<dbReference type="GO" id="GO:0046872">
    <property type="term" value="F:metal ion binding"/>
    <property type="evidence" value="ECO:0007669"/>
    <property type="project" value="UniProtKB-KW"/>
</dbReference>
<dbReference type="InterPro" id="IPR012675">
    <property type="entry name" value="Beta-grasp_dom_sf"/>
</dbReference>
<accession>A0A330HBH1</accession>
<dbReference type="EMBL" id="QMBP01000018">
    <property type="protein sequence ID" value="RAZ85610.1"/>
    <property type="molecule type" value="Genomic_DNA"/>
</dbReference>
<keyword evidence="3" id="KW-0479">Metal-binding</keyword>
<feature type="domain" description="2Fe-2S ferredoxin-type" evidence="7">
    <location>
        <begin position="235"/>
        <end position="316"/>
    </location>
</feature>
<evidence type="ECO:0000256" key="1">
    <source>
        <dbReference type="ARBA" id="ARBA00022630"/>
    </source>
</evidence>
<evidence type="ECO:0000256" key="6">
    <source>
        <dbReference type="ARBA" id="ARBA00023014"/>
    </source>
</evidence>
<organism evidence="9 10">
    <name type="scientific">Mesorhizobium hawassense</name>
    <dbReference type="NCBI Taxonomy" id="1209954"/>
    <lineage>
        <taxon>Bacteria</taxon>
        <taxon>Pseudomonadati</taxon>
        <taxon>Pseudomonadota</taxon>
        <taxon>Alphaproteobacteria</taxon>
        <taxon>Hyphomicrobiales</taxon>
        <taxon>Phyllobacteriaceae</taxon>
        <taxon>Mesorhizobium</taxon>
    </lineage>
</organism>
<evidence type="ECO:0000259" key="8">
    <source>
        <dbReference type="PROSITE" id="PS51384"/>
    </source>
</evidence>
<dbReference type="PROSITE" id="PS51085">
    <property type="entry name" value="2FE2S_FER_2"/>
    <property type="match status" value="1"/>
</dbReference>
<dbReference type="SUPFAM" id="SSF54292">
    <property type="entry name" value="2Fe-2S ferredoxin-like"/>
    <property type="match status" value="1"/>
</dbReference>
<dbReference type="CDD" id="cd06185">
    <property type="entry name" value="PDR_like"/>
    <property type="match status" value="1"/>
</dbReference>
<dbReference type="InterPro" id="IPR050415">
    <property type="entry name" value="MRET"/>
</dbReference>